<protein>
    <submittedName>
        <fullName evidence="2">Os07g0652900 protein</fullName>
    </submittedName>
</protein>
<dbReference type="EMBL" id="AP014963">
    <property type="protein sequence ID" value="BAT02963.1"/>
    <property type="molecule type" value="Genomic_DNA"/>
</dbReference>
<dbReference type="AlphaFoldDB" id="A0A0P0X9U0"/>
<keyword evidence="3" id="KW-1185">Reference proteome</keyword>
<dbReference type="InParanoid" id="A0A0P0X9U0"/>
<proteinExistence type="predicted"/>
<reference evidence="2 3" key="2">
    <citation type="journal article" date="2013" name="Plant Cell Physiol.">
        <title>Rice Annotation Project Database (RAP-DB): an integrative and interactive database for rice genomics.</title>
        <authorList>
            <person name="Sakai H."/>
            <person name="Lee S.S."/>
            <person name="Tanaka T."/>
            <person name="Numa H."/>
            <person name="Kim J."/>
            <person name="Kawahara Y."/>
            <person name="Wakimoto H."/>
            <person name="Yang C.C."/>
            <person name="Iwamoto M."/>
            <person name="Abe T."/>
            <person name="Yamada Y."/>
            <person name="Muto A."/>
            <person name="Inokuchi H."/>
            <person name="Ikemura T."/>
            <person name="Matsumoto T."/>
            <person name="Sasaki T."/>
            <person name="Itoh T."/>
        </authorList>
    </citation>
    <scope>NUCLEOTIDE SEQUENCE [LARGE SCALE GENOMIC DNA]</scope>
    <source>
        <strain evidence="3">cv. Nipponbare</strain>
    </source>
</reference>
<reference evidence="3" key="1">
    <citation type="journal article" date="2005" name="Nature">
        <title>The map-based sequence of the rice genome.</title>
        <authorList>
            <consortium name="International rice genome sequencing project (IRGSP)"/>
            <person name="Matsumoto T."/>
            <person name="Wu J."/>
            <person name="Kanamori H."/>
            <person name="Katayose Y."/>
            <person name="Fujisawa M."/>
            <person name="Namiki N."/>
            <person name="Mizuno H."/>
            <person name="Yamamoto K."/>
            <person name="Antonio B.A."/>
            <person name="Baba T."/>
            <person name="Sakata K."/>
            <person name="Nagamura Y."/>
            <person name="Aoki H."/>
            <person name="Arikawa K."/>
            <person name="Arita K."/>
            <person name="Bito T."/>
            <person name="Chiden Y."/>
            <person name="Fujitsuka N."/>
            <person name="Fukunaka R."/>
            <person name="Hamada M."/>
            <person name="Harada C."/>
            <person name="Hayashi A."/>
            <person name="Hijishita S."/>
            <person name="Honda M."/>
            <person name="Hosokawa S."/>
            <person name="Ichikawa Y."/>
            <person name="Idonuma A."/>
            <person name="Iijima M."/>
            <person name="Ikeda M."/>
            <person name="Ikeno M."/>
            <person name="Ito K."/>
            <person name="Ito S."/>
            <person name="Ito T."/>
            <person name="Ito Y."/>
            <person name="Ito Y."/>
            <person name="Iwabuchi A."/>
            <person name="Kamiya K."/>
            <person name="Karasawa W."/>
            <person name="Kurita K."/>
            <person name="Katagiri S."/>
            <person name="Kikuta A."/>
            <person name="Kobayashi H."/>
            <person name="Kobayashi N."/>
            <person name="Machita K."/>
            <person name="Maehara T."/>
            <person name="Masukawa M."/>
            <person name="Mizubayashi T."/>
            <person name="Mukai Y."/>
            <person name="Nagasaki H."/>
            <person name="Nagata Y."/>
            <person name="Naito S."/>
            <person name="Nakashima M."/>
            <person name="Nakama Y."/>
            <person name="Nakamichi Y."/>
            <person name="Nakamura M."/>
            <person name="Meguro A."/>
            <person name="Negishi M."/>
            <person name="Ohta I."/>
            <person name="Ohta T."/>
            <person name="Okamoto M."/>
            <person name="Ono N."/>
            <person name="Saji S."/>
            <person name="Sakaguchi M."/>
            <person name="Sakai K."/>
            <person name="Shibata M."/>
            <person name="Shimokawa T."/>
            <person name="Song J."/>
            <person name="Takazaki Y."/>
            <person name="Terasawa K."/>
            <person name="Tsugane M."/>
            <person name="Tsuji K."/>
            <person name="Ueda S."/>
            <person name="Waki K."/>
            <person name="Yamagata H."/>
            <person name="Yamamoto M."/>
            <person name="Yamamoto S."/>
            <person name="Yamane H."/>
            <person name="Yoshiki S."/>
            <person name="Yoshihara R."/>
            <person name="Yukawa K."/>
            <person name="Zhong H."/>
            <person name="Yano M."/>
            <person name="Yuan Q."/>
            <person name="Ouyang S."/>
            <person name="Liu J."/>
            <person name="Jones K.M."/>
            <person name="Gansberger K."/>
            <person name="Moffat K."/>
            <person name="Hill J."/>
            <person name="Bera J."/>
            <person name="Fadrosh D."/>
            <person name="Jin S."/>
            <person name="Johri S."/>
            <person name="Kim M."/>
            <person name="Overton L."/>
            <person name="Reardon M."/>
            <person name="Tsitrin T."/>
            <person name="Vuong H."/>
            <person name="Weaver B."/>
            <person name="Ciecko A."/>
            <person name="Tallon L."/>
            <person name="Jackson J."/>
            <person name="Pai G."/>
            <person name="Aken S.V."/>
            <person name="Utterback T."/>
            <person name="Reidmuller S."/>
            <person name="Feldblyum T."/>
            <person name="Hsiao J."/>
            <person name="Zismann V."/>
            <person name="Iobst S."/>
            <person name="de Vazeille A.R."/>
            <person name="Buell C.R."/>
            <person name="Ying K."/>
            <person name="Li Y."/>
            <person name="Lu T."/>
            <person name="Huang Y."/>
            <person name="Zhao Q."/>
            <person name="Feng Q."/>
            <person name="Zhang L."/>
            <person name="Zhu J."/>
            <person name="Weng Q."/>
            <person name="Mu J."/>
            <person name="Lu Y."/>
            <person name="Fan D."/>
            <person name="Liu Y."/>
            <person name="Guan J."/>
            <person name="Zhang Y."/>
            <person name="Yu S."/>
            <person name="Liu X."/>
            <person name="Zhang Y."/>
            <person name="Hong G."/>
            <person name="Han B."/>
            <person name="Choisne N."/>
            <person name="Demange N."/>
            <person name="Orjeda G."/>
            <person name="Samain S."/>
            <person name="Cattolico L."/>
            <person name="Pelletier E."/>
            <person name="Couloux A."/>
            <person name="Segurens B."/>
            <person name="Wincker P."/>
            <person name="D'Hont A."/>
            <person name="Scarpelli C."/>
            <person name="Weissenbach J."/>
            <person name="Salanoubat M."/>
            <person name="Quetier F."/>
            <person name="Yu Y."/>
            <person name="Kim H.R."/>
            <person name="Rambo T."/>
            <person name="Currie J."/>
            <person name="Collura K."/>
            <person name="Luo M."/>
            <person name="Yang T."/>
            <person name="Ammiraju J.S.S."/>
            <person name="Engler F."/>
            <person name="Soderlund C."/>
            <person name="Wing R.A."/>
            <person name="Palmer L.E."/>
            <person name="de la Bastide M."/>
            <person name="Spiegel L."/>
            <person name="Nascimento L."/>
            <person name="Zutavern T."/>
            <person name="O'Shaughnessy A."/>
            <person name="Dike S."/>
            <person name="Dedhia N."/>
            <person name="Preston R."/>
            <person name="Balija V."/>
            <person name="McCombie W.R."/>
            <person name="Chow T."/>
            <person name="Chen H."/>
            <person name="Chung M."/>
            <person name="Chen C."/>
            <person name="Shaw J."/>
            <person name="Wu H."/>
            <person name="Hsiao K."/>
            <person name="Chao Y."/>
            <person name="Chu M."/>
            <person name="Cheng C."/>
            <person name="Hour A."/>
            <person name="Lee P."/>
            <person name="Lin S."/>
            <person name="Lin Y."/>
            <person name="Liou J."/>
            <person name="Liu S."/>
            <person name="Hsing Y."/>
            <person name="Raghuvanshi S."/>
            <person name="Mohanty A."/>
            <person name="Bharti A.K."/>
            <person name="Gaur A."/>
            <person name="Gupta V."/>
            <person name="Kumar D."/>
            <person name="Ravi V."/>
            <person name="Vij S."/>
            <person name="Kapur A."/>
            <person name="Khurana P."/>
            <person name="Khurana P."/>
            <person name="Khurana J.P."/>
            <person name="Tyagi A.K."/>
            <person name="Gaikwad K."/>
            <person name="Singh A."/>
            <person name="Dalal V."/>
            <person name="Srivastava S."/>
            <person name="Dixit A."/>
            <person name="Pal A.K."/>
            <person name="Ghazi I.A."/>
            <person name="Yadav M."/>
            <person name="Pandit A."/>
            <person name="Bhargava A."/>
            <person name="Sureshbabu K."/>
            <person name="Batra K."/>
            <person name="Sharma T.R."/>
            <person name="Mohapatra T."/>
            <person name="Singh N.K."/>
            <person name="Messing J."/>
            <person name="Nelson A.B."/>
            <person name="Fuks G."/>
            <person name="Kavchok S."/>
            <person name="Keizer G."/>
            <person name="Linton E."/>
            <person name="Llaca V."/>
            <person name="Song R."/>
            <person name="Tanyolac B."/>
            <person name="Young S."/>
            <person name="Ho-Il K."/>
            <person name="Hahn J.H."/>
            <person name="Sangsakoo G."/>
            <person name="Vanavichit A."/>
            <person name="de Mattos Luiz.A.T."/>
            <person name="Zimmer P.D."/>
            <person name="Malone G."/>
            <person name="Dellagostin O."/>
            <person name="de Oliveira A.C."/>
            <person name="Bevan M."/>
            <person name="Bancroft I."/>
            <person name="Minx P."/>
            <person name="Cordum H."/>
            <person name="Wilson R."/>
            <person name="Cheng Z."/>
            <person name="Jin W."/>
            <person name="Jiang J."/>
            <person name="Leong S.A."/>
            <person name="Iwama H."/>
            <person name="Gojobori T."/>
            <person name="Itoh T."/>
            <person name="Niimura Y."/>
            <person name="Fujii Y."/>
            <person name="Habara T."/>
            <person name="Sakai H."/>
            <person name="Sato Y."/>
            <person name="Wilson G."/>
            <person name="Kumar K."/>
            <person name="McCouch S."/>
            <person name="Juretic N."/>
            <person name="Hoen D."/>
            <person name="Wright S."/>
            <person name="Bruskiewich R."/>
            <person name="Bureau T."/>
            <person name="Miyao A."/>
            <person name="Hirochika H."/>
            <person name="Nishikawa T."/>
            <person name="Kadowaki K."/>
            <person name="Sugiura M."/>
            <person name="Burr B."/>
            <person name="Sasaki T."/>
        </authorList>
    </citation>
    <scope>NUCLEOTIDE SEQUENCE [LARGE SCALE GENOMIC DNA]</scope>
    <source>
        <strain evidence="3">cv. Nipponbare</strain>
    </source>
</reference>
<evidence type="ECO:0000256" key="1">
    <source>
        <dbReference type="SAM" id="MobiDB-lite"/>
    </source>
</evidence>
<dbReference type="PaxDb" id="39947-A0A0P0X9U0"/>
<gene>
    <name evidence="2" type="ordered locus">Os07g0652900</name>
    <name evidence="2" type="ORF">OSNPB_070652900</name>
</gene>
<dbReference type="Proteomes" id="UP000059680">
    <property type="component" value="Chromosome 7"/>
</dbReference>
<reference evidence="2 3" key="3">
    <citation type="journal article" date="2013" name="Rice">
        <title>Improvement of the Oryza sativa Nipponbare reference genome using next generation sequence and optical map data.</title>
        <authorList>
            <person name="Kawahara Y."/>
            <person name="de la Bastide M."/>
            <person name="Hamilton J.P."/>
            <person name="Kanamori H."/>
            <person name="McCombie W.R."/>
            <person name="Ouyang S."/>
            <person name="Schwartz D.C."/>
            <person name="Tanaka T."/>
            <person name="Wu J."/>
            <person name="Zhou S."/>
            <person name="Childs K.L."/>
            <person name="Davidson R.M."/>
            <person name="Lin H."/>
            <person name="Quesada-Ocampo L."/>
            <person name="Vaillancourt B."/>
            <person name="Sakai H."/>
            <person name="Lee S.S."/>
            <person name="Kim J."/>
            <person name="Numa H."/>
            <person name="Itoh T."/>
            <person name="Buell C.R."/>
            <person name="Matsumoto T."/>
        </authorList>
    </citation>
    <scope>NUCLEOTIDE SEQUENCE [LARGE SCALE GENOMIC DNA]</scope>
    <source>
        <strain evidence="3">cv. Nipponbare</strain>
    </source>
</reference>
<evidence type="ECO:0000313" key="3">
    <source>
        <dbReference type="Proteomes" id="UP000059680"/>
    </source>
</evidence>
<dbReference type="Gramene" id="Os07t0652900-00">
    <property type="protein sequence ID" value="Os07t0652900-00"/>
    <property type="gene ID" value="Os07g0652900"/>
</dbReference>
<feature type="region of interest" description="Disordered" evidence="1">
    <location>
        <begin position="1"/>
        <end position="26"/>
    </location>
</feature>
<name>A0A0P0X9U0_ORYSJ</name>
<evidence type="ECO:0000313" key="2">
    <source>
        <dbReference type="EMBL" id="BAT02963.1"/>
    </source>
</evidence>
<sequence length="94" mass="10180">MGWTAMRWARMSTSPQGGRLTRNGGTSDLARCTDMVAPRMDAVRGVHRCGARRRDSVHGAAGTVQRRGCRLMQGGAAQHSAHPAQHFVEHVVGM</sequence>
<organism evidence="2 3">
    <name type="scientific">Oryza sativa subsp. japonica</name>
    <name type="common">Rice</name>
    <dbReference type="NCBI Taxonomy" id="39947"/>
    <lineage>
        <taxon>Eukaryota</taxon>
        <taxon>Viridiplantae</taxon>
        <taxon>Streptophyta</taxon>
        <taxon>Embryophyta</taxon>
        <taxon>Tracheophyta</taxon>
        <taxon>Spermatophyta</taxon>
        <taxon>Magnoliopsida</taxon>
        <taxon>Liliopsida</taxon>
        <taxon>Poales</taxon>
        <taxon>Poaceae</taxon>
        <taxon>BOP clade</taxon>
        <taxon>Oryzoideae</taxon>
        <taxon>Oryzeae</taxon>
        <taxon>Oryzinae</taxon>
        <taxon>Oryza</taxon>
        <taxon>Oryza sativa</taxon>
    </lineage>
</organism>
<accession>A0A0P0X9U0</accession>